<keyword evidence="4" id="KW-0460">Magnesium</keyword>
<feature type="binding site" evidence="4">
    <location>
        <position position="179"/>
    </location>
    <ligand>
        <name>anthranilate</name>
        <dbReference type="ChEBI" id="CHEBI:16567"/>
        <label>2</label>
    </ligand>
</feature>
<proteinExistence type="inferred from homology"/>
<dbReference type="RefSeq" id="WP_377247164.1">
    <property type="nucleotide sequence ID" value="NZ_JBHLXP010000005.1"/>
</dbReference>
<evidence type="ECO:0000259" key="6">
    <source>
        <dbReference type="Pfam" id="PF02885"/>
    </source>
</evidence>
<dbReference type="EC" id="2.4.2.18" evidence="4"/>
<keyword evidence="8" id="KW-1185">Reference proteome</keyword>
<feature type="binding site" evidence="4">
    <location>
        <position position="124"/>
    </location>
    <ligand>
        <name>anthranilate</name>
        <dbReference type="ChEBI" id="CHEBI:16567"/>
        <label>1</label>
    </ligand>
</feature>
<feature type="binding site" evidence="4">
    <location>
        <begin position="121"/>
        <end position="129"/>
    </location>
    <ligand>
        <name>5-phospho-alpha-D-ribose 1-diphosphate</name>
        <dbReference type="ChEBI" id="CHEBI:58017"/>
    </ligand>
</feature>
<keyword evidence="4" id="KW-0057">Aromatic amino acid biosynthesis</keyword>
<feature type="domain" description="Glycosyl transferase family 3" evidence="5">
    <location>
        <begin position="88"/>
        <end position="336"/>
    </location>
</feature>
<comment type="cofactor">
    <cofactor evidence="4">
        <name>Mg(2+)</name>
        <dbReference type="ChEBI" id="CHEBI:18420"/>
    </cofactor>
    <text evidence="4">Binds 2 magnesium ions per monomer.</text>
</comment>
<feature type="binding site" evidence="4">
    <location>
        <position position="93"/>
    </location>
    <ligand>
        <name>anthranilate</name>
        <dbReference type="ChEBI" id="CHEBI:16567"/>
        <label>1</label>
    </ligand>
</feature>
<dbReference type="InterPro" id="IPR017459">
    <property type="entry name" value="Glycosyl_Trfase_fam3_N_dom"/>
</dbReference>
<feature type="binding site" evidence="4">
    <location>
        <position position="105"/>
    </location>
    <ligand>
        <name>Mg(2+)</name>
        <dbReference type="ChEBI" id="CHEBI:18420"/>
        <label>1</label>
    </ligand>
</feature>
<dbReference type="HAMAP" id="MF_00211">
    <property type="entry name" value="TrpD"/>
    <property type="match status" value="1"/>
</dbReference>
<organism evidence="7 8">
    <name type="scientific">Rheinheimera tilapiae</name>
    <dbReference type="NCBI Taxonomy" id="875043"/>
    <lineage>
        <taxon>Bacteria</taxon>
        <taxon>Pseudomonadati</taxon>
        <taxon>Pseudomonadota</taxon>
        <taxon>Gammaproteobacteria</taxon>
        <taxon>Chromatiales</taxon>
        <taxon>Chromatiaceae</taxon>
        <taxon>Rheinheimera</taxon>
    </lineage>
</organism>
<feature type="binding site" evidence="4">
    <location>
        <begin position="96"/>
        <end position="97"/>
    </location>
    <ligand>
        <name>5-phospho-alpha-D-ribose 1-diphosphate</name>
        <dbReference type="ChEBI" id="CHEBI:58017"/>
    </ligand>
</feature>
<dbReference type="InterPro" id="IPR035902">
    <property type="entry name" value="Nuc_phospho_transferase"/>
</dbReference>
<dbReference type="Pfam" id="PF00591">
    <property type="entry name" value="Glycos_transf_3"/>
    <property type="match status" value="1"/>
</dbReference>
<feature type="binding site" evidence="4">
    <location>
        <begin position="103"/>
        <end position="106"/>
    </location>
    <ligand>
        <name>5-phospho-alpha-D-ribose 1-diphosphate</name>
        <dbReference type="ChEBI" id="CHEBI:58017"/>
    </ligand>
</feature>
<dbReference type="GO" id="GO:0004048">
    <property type="term" value="F:anthranilate phosphoribosyltransferase activity"/>
    <property type="evidence" value="ECO:0007669"/>
    <property type="project" value="UniProtKB-EC"/>
</dbReference>
<reference evidence="7 8" key="1">
    <citation type="submission" date="2024-09" db="EMBL/GenBank/DDBJ databases">
        <authorList>
            <person name="Sun Q."/>
            <person name="Mori K."/>
        </authorList>
    </citation>
    <scope>NUCLEOTIDE SEQUENCE [LARGE SCALE GENOMIC DNA]</scope>
    <source>
        <strain evidence="7 8">KCTC 23315</strain>
    </source>
</reference>
<dbReference type="SUPFAM" id="SSF52418">
    <property type="entry name" value="Nucleoside phosphorylase/phosphoribosyltransferase catalytic domain"/>
    <property type="match status" value="1"/>
</dbReference>
<dbReference type="Gene3D" id="1.20.970.10">
    <property type="entry name" value="Transferase, Pyrimidine Nucleoside Phosphorylase, Chain C"/>
    <property type="match status" value="1"/>
</dbReference>
<sequence>MTAILNQDLTPRELEIATVSQLLNRESLSEAQSETFFAAVARGEIDPIVLAAVLTALKLNGETAAEIAGAAKAFRAAATPLPATDLAVIDCCGTGGDGSNTINISTTAAIVAAAMGLKVAKHGNRSVSSQSGSADLLEQLGIAIQMSPQQAAQTLATAGVSFLFAPVYHSGIRHAMTVRSALKSRTLFNLLGPLLNPAAPKFQLLGVYDKALCPVLAQALLQLGVERAWVVHGEGCDEIALHGVTDVCEVRDGQLHQFRLTAADFGLSPVPLEALRGGKPAENADATRNILAGKAPQAHRDAIAANVAAMLKICGQGEDLAANTQAVLDLLATDQAMTTLQQFREASHGN</sequence>
<dbReference type="NCBIfam" id="TIGR01245">
    <property type="entry name" value="trpD"/>
    <property type="match status" value="1"/>
</dbReference>
<dbReference type="SUPFAM" id="SSF47648">
    <property type="entry name" value="Nucleoside phosphorylase/phosphoribosyltransferase N-terminal domain"/>
    <property type="match status" value="1"/>
</dbReference>
<comment type="caution">
    <text evidence="7">The sequence shown here is derived from an EMBL/GenBank/DDBJ whole genome shotgun (WGS) entry which is preliminary data.</text>
</comment>
<comment type="subunit">
    <text evidence="4">Homodimer.</text>
</comment>
<keyword evidence="4" id="KW-0028">Amino-acid biosynthesis</keyword>
<dbReference type="Gene3D" id="3.40.1030.10">
    <property type="entry name" value="Nucleoside phosphorylase/phosphoribosyltransferase catalytic domain"/>
    <property type="match status" value="1"/>
</dbReference>
<protein>
    <recommendedName>
        <fullName evidence="4">Anthranilate phosphoribosyltransferase</fullName>
        <ecNumber evidence="4">2.4.2.18</ecNumber>
    </recommendedName>
</protein>
<dbReference type="InterPro" id="IPR000312">
    <property type="entry name" value="Glycosyl_Trfase_fam3"/>
</dbReference>
<feature type="binding site" evidence="4">
    <location>
        <position position="101"/>
    </location>
    <ligand>
        <name>5-phospho-alpha-D-ribose 1-diphosphate</name>
        <dbReference type="ChEBI" id="CHEBI:58017"/>
    </ligand>
</feature>
<dbReference type="InterPro" id="IPR036320">
    <property type="entry name" value="Glycosyl_Trfase_fam3_N_dom_sf"/>
</dbReference>
<feature type="binding site" evidence="4">
    <location>
        <position position="238"/>
    </location>
    <ligand>
        <name>Mg(2+)</name>
        <dbReference type="ChEBI" id="CHEBI:18420"/>
        <label>1</label>
    </ligand>
</feature>
<evidence type="ECO:0000256" key="1">
    <source>
        <dbReference type="ARBA" id="ARBA00022676"/>
    </source>
</evidence>
<comment type="function">
    <text evidence="4">Catalyzes the transfer of the phosphoribosyl group of 5-phosphorylribose-1-pyrophosphate (PRPP) to anthranilate to yield N-(5'-phosphoribosyl)-anthranilate (PRA).</text>
</comment>
<keyword evidence="4" id="KW-0479">Metal-binding</keyword>
<comment type="caution">
    <text evidence="4">Lacks conserved residue(s) required for the propagation of feature annotation.</text>
</comment>
<dbReference type="EMBL" id="JBHLXP010000005">
    <property type="protein sequence ID" value="MFC0050073.1"/>
    <property type="molecule type" value="Genomic_DNA"/>
</dbReference>
<evidence type="ECO:0000259" key="5">
    <source>
        <dbReference type="Pfam" id="PF00591"/>
    </source>
</evidence>
<feature type="binding site" evidence="4">
    <location>
        <position position="238"/>
    </location>
    <ligand>
        <name>Mg(2+)</name>
        <dbReference type="ChEBI" id="CHEBI:18420"/>
        <label>2</label>
    </ligand>
</feature>
<dbReference type="PANTHER" id="PTHR43285:SF2">
    <property type="entry name" value="ANTHRANILATE PHOSPHORIBOSYLTRANSFERASE"/>
    <property type="match status" value="1"/>
</dbReference>
<feature type="binding site" evidence="4">
    <location>
        <position position="133"/>
    </location>
    <ligand>
        <name>5-phospho-alpha-D-ribose 1-diphosphate</name>
        <dbReference type="ChEBI" id="CHEBI:58017"/>
    </ligand>
</feature>
<evidence type="ECO:0000256" key="3">
    <source>
        <dbReference type="ARBA" id="ARBA00022822"/>
    </source>
</evidence>
<dbReference type="PANTHER" id="PTHR43285">
    <property type="entry name" value="ANTHRANILATE PHOSPHORIBOSYLTRANSFERASE"/>
    <property type="match status" value="1"/>
</dbReference>
<evidence type="ECO:0000313" key="8">
    <source>
        <dbReference type="Proteomes" id="UP001589813"/>
    </source>
</evidence>
<comment type="catalytic activity">
    <reaction evidence="4">
        <text>N-(5-phospho-beta-D-ribosyl)anthranilate + diphosphate = 5-phospho-alpha-D-ribose 1-diphosphate + anthranilate</text>
        <dbReference type="Rhea" id="RHEA:11768"/>
        <dbReference type="ChEBI" id="CHEBI:16567"/>
        <dbReference type="ChEBI" id="CHEBI:18277"/>
        <dbReference type="ChEBI" id="CHEBI:33019"/>
        <dbReference type="ChEBI" id="CHEBI:58017"/>
        <dbReference type="EC" id="2.4.2.18"/>
    </reaction>
</comment>
<gene>
    <name evidence="4 7" type="primary">trpD</name>
    <name evidence="7" type="ORF">ACFFJP_17355</name>
</gene>
<keyword evidence="2 4" id="KW-0808">Transferase</keyword>
<comment type="similarity">
    <text evidence="4">Belongs to the anthranilate phosphoribosyltransferase family.</text>
</comment>
<evidence type="ECO:0000256" key="4">
    <source>
        <dbReference type="HAMAP-Rule" id="MF_00211"/>
    </source>
</evidence>
<dbReference type="Proteomes" id="UP001589813">
    <property type="component" value="Unassembled WGS sequence"/>
</dbReference>
<keyword evidence="1 4" id="KW-0328">Glycosyltransferase</keyword>
<evidence type="ECO:0000256" key="2">
    <source>
        <dbReference type="ARBA" id="ARBA00022679"/>
    </source>
</evidence>
<dbReference type="Pfam" id="PF02885">
    <property type="entry name" value="Glycos_trans_3N"/>
    <property type="match status" value="1"/>
</dbReference>
<feature type="domain" description="Glycosyl transferase family 3 N-terminal" evidence="6">
    <location>
        <begin position="20"/>
        <end position="78"/>
    </location>
</feature>
<dbReference type="InterPro" id="IPR005940">
    <property type="entry name" value="Anthranilate_Pribosyl_Tfrase"/>
</dbReference>
<evidence type="ECO:0000313" key="7">
    <source>
        <dbReference type="EMBL" id="MFC0050073.1"/>
    </source>
</evidence>
<feature type="binding site" evidence="4">
    <location>
        <position position="93"/>
    </location>
    <ligand>
        <name>5-phospho-alpha-D-ribose 1-diphosphate</name>
        <dbReference type="ChEBI" id="CHEBI:58017"/>
    </ligand>
</feature>
<name>A0ABV6BGS3_9GAMM</name>
<feature type="binding site" evidence="4">
    <location>
        <position position="237"/>
    </location>
    <ligand>
        <name>Mg(2+)</name>
        <dbReference type="ChEBI" id="CHEBI:18420"/>
        <label>2</label>
    </ligand>
</feature>
<accession>A0ABV6BGS3</accession>
<comment type="pathway">
    <text evidence="4">Amino-acid biosynthesis; L-tryptophan biosynthesis; L-tryptophan from chorismate: step 2/5.</text>
</comment>
<keyword evidence="3 4" id="KW-0822">Tryptophan biosynthesis</keyword>